<dbReference type="SUPFAM" id="SSF160424">
    <property type="entry name" value="BH3703-like"/>
    <property type="match status" value="1"/>
</dbReference>
<dbReference type="Proteomes" id="UP000242367">
    <property type="component" value="Unassembled WGS sequence"/>
</dbReference>
<dbReference type="EMBL" id="MTBP01000002">
    <property type="protein sequence ID" value="POM25024.1"/>
    <property type="molecule type" value="Genomic_DNA"/>
</dbReference>
<dbReference type="GO" id="GO:0050135">
    <property type="term" value="F:NADP+ nucleosidase activity"/>
    <property type="evidence" value="ECO:0007669"/>
    <property type="project" value="InterPro"/>
</dbReference>
<dbReference type="PANTHER" id="PTHR42059">
    <property type="entry name" value="TNT DOMAIN-CONTAINING PROTEIN"/>
    <property type="match status" value="1"/>
</dbReference>
<evidence type="ECO:0000313" key="3">
    <source>
        <dbReference type="EMBL" id="POM25024.1"/>
    </source>
</evidence>
<comment type="caution">
    <text evidence="3">The sequence shown here is derived from an EMBL/GenBank/DDBJ whole genome shotgun (WGS) entry which is preliminary data.</text>
</comment>
<feature type="domain" description="TNT" evidence="2">
    <location>
        <begin position="548"/>
        <end position="632"/>
    </location>
</feature>
<sequence length="634" mass="69880">MGRSEQITELERRVADLARETAPIGWRRVDLGCRATIAEQQITLAVLTADGRPDTAEPTDALRDALAELRRVHYLSEQGTWFSMTFFIEQDAASPVYNYAEDPGWDPPLPADAWRRDQVVLPRDGAKMPGWLRDRIEGREPGHDRDTAVPPLNQAEQMDLLSNRFTTLIADQAPPLWQKVFGYYQATGGHEEFPPLMVMRADGTRADWTPPPAAAVLLDRLRAGTHAFRGSTWSRIDFEVLYDETSVRCRASFTSDREPAWNTLPPAREVRRELERFPTDQIPEWMLRLAGEAAADAEPPPDEPVAGVRRARVFDDIGPDGENPSVSRPPVDPAERGPLADYLRRCPVVLAARSLAPDLMDPARPERVPLTFHTDGTWVWSGAVGYYLAEHGVPPEPDLVAHVRARGFRVPQVGDEAMDAATAAVTGEKPSERVVAEPPRPNPAKWLERVARRLDDLGVVPSAYRIGTAEDDAWCLIAEGDGWSVFKQVGGDRLKEVRFGAADDAAAHLLGRLLLIPPRDDAGPVPAITPLPGEPPLTLFRAPKPLRLPAGTVVDRYGDPDGNVAYAEGTPFPERSLPADWESRPFHAYRLLRPLWTLSGTAVPWFDQPGGGTAYVFAASLDALVAEGALARES</sequence>
<dbReference type="Pfam" id="PF14021">
    <property type="entry name" value="TNT"/>
    <property type="match status" value="1"/>
</dbReference>
<evidence type="ECO:0000313" key="4">
    <source>
        <dbReference type="Proteomes" id="UP000242367"/>
    </source>
</evidence>
<keyword evidence="4" id="KW-1185">Reference proteome</keyword>
<evidence type="ECO:0000259" key="2">
    <source>
        <dbReference type="Pfam" id="PF14021"/>
    </source>
</evidence>
<organism evidence="3 4">
    <name type="scientific">Actinomadura rubteroloni</name>
    <dbReference type="NCBI Taxonomy" id="1926885"/>
    <lineage>
        <taxon>Bacteria</taxon>
        <taxon>Bacillati</taxon>
        <taxon>Actinomycetota</taxon>
        <taxon>Actinomycetes</taxon>
        <taxon>Streptosporangiales</taxon>
        <taxon>Thermomonosporaceae</taxon>
        <taxon>Actinomadura</taxon>
    </lineage>
</organism>
<name>A0A2P4UIZ2_9ACTN</name>
<reference evidence="3 4" key="1">
    <citation type="journal article" date="2017" name="Chemistry">
        <title>Isolation, Biosynthesis and Chemical Modifications of Rubterolones A-F: Rare Tropolone Alkaloids from Actinomadura sp. 5-2.</title>
        <authorList>
            <person name="Guo H."/>
            <person name="Benndorf R."/>
            <person name="Leichnitz D."/>
            <person name="Klassen J.L."/>
            <person name="Vollmers J."/>
            <person name="Gorls H."/>
            <person name="Steinacker M."/>
            <person name="Weigel C."/>
            <person name="Dahse H.M."/>
            <person name="Kaster A.K."/>
            <person name="de Beer Z.W."/>
            <person name="Poulsen M."/>
            <person name="Beemelmanns C."/>
        </authorList>
    </citation>
    <scope>NUCLEOTIDE SEQUENCE [LARGE SCALE GENOMIC DNA]</scope>
    <source>
        <strain evidence="3 4">5-2</strain>
    </source>
</reference>
<dbReference type="InterPro" id="IPR036170">
    <property type="entry name" value="YezG-like_sf"/>
</dbReference>
<dbReference type="InterPro" id="IPR053024">
    <property type="entry name" value="Fungal_surface_NADase"/>
</dbReference>
<dbReference type="AlphaFoldDB" id="A0A2P4UIZ2"/>
<dbReference type="PANTHER" id="PTHR42059:SF1">
    <property type="entry name" value="TNT DOMAIN-CONTAINING PROTEIN"/>
    <property type="match status" value="1"/>
</dbReference>
<proteinExistence type="predicted"/>
<feature type="region of interest" description="Disordered" evidence="1">
    <location>
        <begin position="315"/>
        <end position="338"/>
    </location>
</feature>
<accession>A0A2P4UIZ2</accession>
<evidence type="ECO:0000256" key="1">
    <source>
        <dbReference type="SAM" id="MobiDB-lite"/>
    </source>
</evidence>
<gene>
    <name evidence="3" type="ORF">BTM25_36650</name>
</gene>
<protein>
    <recommendedName>
        <fullName evidence="2">TNT domain-containing protein</fullName>
    </recommendedName>
</protein>
<dbReference type="RefSeq" id="WP_103564079.1">
    <property type="nucleotide sequence ID" value="NZ_MTBP01000002.1"/>
</dbReference>
<dbReference type="InterPro" id="IPR025331">
    <property type="entry name" value="TNT"/>
</dbReference>